<keyword evidence="1" id="KW-0238">DNA-binding</keyword>
<feature type="domain" description="Response regulatory" evidence="4">
    <location>
        <begin position="5"/>
        <end position="119"/>
    </location>
</feature>
<evidence type="ECO:0000256" key="2">
    <source>
        <dbReference type="PROSITE-ProRule" id="PRU00169"/>
    </source>
</evidence>
<evidence type="ECO:0000256" key="1">
    <source>
        <dbReference type="ARBA" id="ARBA00023125"/>
    </source>
</evidence>
<evidence type="ECO:0000313" key="5">
    <source>
        <dbReference type="EMBL" id="MCG5030610.1"/>
    </source>
</evidence>
<name>A0ABS9MPR2_9BURK</name>
<dbReference type="Gene3D" id="1.10.10.10">
    <property type="entry name" value="Winged helix-like DNA-binding domain superfamily/Winged helix DNA-binding domain"/>
    <property type="match status" value="1"/>
</dbReference>
<dbReference type="SUPFAM" id="SSF46894">
    <property type="entry name" value="C-terminal effector domain of the bipartite response regulators"/>
    <property type="match status" value="1"/>
</dbReference>
<comment type="caution">
    <text evidence="5">The sequence shown here is derived from an EMBL/GenBank/DDBJ whole genome shotgun (WGS) entry which is preliminary data.</text>
</comment>
<dbReference type="InterPro" id="IPR039420">
    <property type="entry name" value="WalR-like"/>
</dbReference>
<dbReference type="Proteomes" id="UP001297600">
    <property type="component" value="Unassembled WGS sequence"/>
</dbReference>
<dbReference type="InterPro" id="IPR016032">
    <property type="entry name" value="Sig_transdc_resp-reg_C-effctor"/>
</dbReference>
<dbReference type="SMART" id="SM00421">
    <property type="entry name" value="HTH_LUXR"/>
    <property type="match status" value="1"/>
</dbReference>
<keyword evidence="2" id="KW-0597">Phosphoprotein</keyword>
<dbReference type="PROSITE" id="PS50110">
    <property type="entry name" value="RESPONSE_REGULATORY"/>
    <property type="match status" value="1"/>
</dbReference>
<reference evidence="5 6" key="1">
    <citation type="submission" date="2022-02" db="EMBL/GenBank/DDBJ databases">
        <title>Mesosutterella porci, a novel member of the family Sutterellaceae from pig feces.</title>
        <authorList>
            <person name="Wylensek D."/>
            <person name="Clavel T."/>
        </authorList>
    </citation>
    <scope>NUCLEOTIDE SEQUENCE [LARGE SCALE GENOMIC DNA]</scope>
    <source>
        <strain evidence="6">oilRF-744-wt-GAM-9</strain>
    </source>
</reference>
<accession>A0ABS9MPR2</accession>
<dbReference type="RefSeq" id="WP_237978266.1">
    <property type="nucleotide sequence ID" value="NZ_JAKNCT010000004.1"/>
</dbReference>
<organism evidence="5 6">
    <name type="scientific">Mesosutterella porci</name>
    <dbReference type="NCBI Taxonomy" id="2915351"/>
    <lineage>
        <taxon>Bacteria</taxon>
        <taxon>Pseudomonadati</taxon>
        <taxon>Pseudomonadota</taxon>
        <taxon>Betaproteobacteria</taxon>
        <taxon>Burkholderiales</taxon>
        <taxon>Sutterellaceae</taxon>
        <taxon>Mesosutterella</taxon>
    </lineage>
</organism>
<dbReference type="InterPro" id="IPR000792">
    <property type="entry name" value="Tscrpt_reg_LuxR_C"/>
</dbReference>
<proteinExistence type="predicted"/>
<dbReference type="Pfam" id="PF00196">
    <property type="entry name" value="GerE"/>
    <property type="match status" value="1"/>
</dbReference>
<gene>
    <name evidence="5" type="ORF">MAF45_04010</name>
</gene>
<dbReference type="PROSITE" id="PS00622">
    <property type="entry name" value="HTH_LUXR_1"/>
    <property type="match status" value="1"/>
</dbReference>
<feature type="modified residue" description="4-aspartylphosphate" evidence="2">
    <location>
        <position position="54"/>
    </location>
</feature>
<dbReference type="SMART" id="SM00448">
    <property type="entry name" value="REC"/>
    <property type="match status" value="1"/>
</dbReference>
<protein>
    <submittedName>
        <fullName evidence="5">Response regulator</fullName>
    </submittedName>
</protein>
<dbReference type="InterPro" id="IPR036388">
    <property type="entry name" value="WH-like_DNA-bd_sf"/>
</dbReference>
<dbReference type="InterPro" id="IPR011006">
    <property type="entry name" value="CheY-like_superfamily"/>
</dbReference>
<dbReference type="PROSITE" id="PS50043">
    <property type="entry name" value="HTH_LUXR_2"/>
    <property type="match status" value="1"/>
</dbReference>
<dbReference type="EMBL" id="JAKNCT010000004">
    <property type="protein sequence ID" value="MCG5030610.1"/>
    <property type="molecule type" value="Genomic_DNA"/>
</dbReference>
<evidence type="ECO:0000259" key="3">
    <source>
        <dbReference type="PROSITE" id="PS50043"/>
    </source>
</evidence>
<feature type="domain" description="HTH luxR-type" evidence="3">
    <location>
        <begin position="135"/>
        <end position="200"/>
    </location>
</feature>
<dbReference type="PANTHER" id="PTHR43214:SF44">
    <property type="entry name" value="TWO-COMPONENT RESPONSE REGULATOR"/>
    <property type="match status" value="1"/>
</dbReference>
<dbReference type="Gene3D" id="3.40.50.2300">
    <property type="match status" value="1"/>
</dbReference>
<dbReference type="Pfam" id="PF00072">
    <property type="entry name" value="Response_reg"/>
    <property type="match status" value="1"/>
</dbReference>
<keyword evidence="6" id="KW-1185">Reference proteome</keyword>
<dbReference type="SUPFAM" id="SSF52172">
    <property type="entry name" value="CheY-like"/>
    <property type="match status" value="1"/>
</dbReference>
<evidence type="ECO:0000313" key="6">
    <source>
        <dbReference type="Proteomes" id="UP001297600"/>
    </source>
</evidence>
<dbReference type="PANTHER" id="PTHR43214">
    <property type="entry name" value="TWO-COMPONENT RESPONSE REGULATOR"/>
    <property type="match status" value="1"/>
</dbReference>
<dbReference type="InterPro" id="IPR001789">
    <property type="entry name" value="Sig_transdc_resp-reg_receiver"/>
</dbReference>
<dbReference type="CDD" id="cd06170">
    <property type="entry name" value="LuxR_C_like"/>
    <property type="match status" value="1"/>
</dbReference>
<sequence>MLSPLIRLVDDEPQLRKAQAFVLQLAGFDTREFESAEDFLEKDDHERPGCVVLDIRMGGMSGLQCQEEMNARGIRLPVLFLSGHGDIHMAVMALKRGAADFLQKPVPAEKLVEACRTLVDWDATSREKARERARAKQLLAKLSPREREVAQLVATGLPNKAVADRLGVSEQNIKIHRSNIYAKLALRSAVEIRSLLDSAGADEKKNPLITLQVLPEDVGGGDSS</sequence>
<dbReference type="PRINTS" id="PR00038">
    <property type="entry name" value="HTHLUXR"/>
</dbReference>
<evidence type="ECO:0000259" key="4">
    <source>
        <dbReference type="PROSITE" id="PS50110"/>
    </source>
</evidence>